<organism evidence="2 3">
    <name type="scientific">Peteryoungia aggregata LMG 23059</name>
    <dbReference type="NCBI Taxonomy" id="1368425"/>
    <lineage>
        <taxon>Bacteria</taxon>
        <taxon>Pseudomonadati</taxon>
        <taxon>Pseudomonadota</taxon>
        <taxon>Alphaproteobacteria</taxon>
        <taxon>Hyphomicrobiales</taxon>
        <taxon>Rhizobiaceae</taxon>
        <taxon>Peteryoungia</taxon>
    </lineage>
</organism>
<dbReference type="Proteomes" id="UP001238496">
    <property type="component" value="Unassembled WGS sequence"/>
</dbReference>
<sequence>MGPQKKSDKLKRLVAVQRHMERMAESDLGITAQRIEENARSMETVMEAIGSLDPLHRLFAQNYADRFDRLSNTDKQLHGLQQVQEMKLMRERAKGDRLEDNMKEARDHEERQRDDDAIYDLIDMQFAAPASSKVQE</sequence>
<proteinExistence type="predicted"/>
<evidence type="ECO:0000313" key="3">
    <source>
        <dbReference type="Proteomes" id="UP001238496"/>
    </source>
</evidence>
<feature type="region of interest" description="Disordered" evidence="1">
    <location>
        <begin position="91"/>
        <end position="115"/>
    </location>
</feature>
<comment type="caution">
    <text evidence="2">The sequence shown here is derived from an EMBL/GenBank/DDBJ whole genome shotgun (WGS) entry which is preliminary data.</text>
</comment>
<keyword evidence="3" id="KW-1185">Reference proteome</keyword>
<protein>
    <submittedName>
        <fullName evidence="2">Na+/phosphate symporter</fullName>
    </submittedName>
</protein>
<dbReference type="EMBL" id="JAUSUW010000002">
    <property type="protein sequence ID" value="MDQ0419780.1"/>
    <property type="molecule type" value="Genomic_DNA"/>
</dbReference>
<gene>
    <name evidence="2" type="ORF">J2045_000793</name>
</gene>
<evidence type="ECO:0000313" key="2">
    <source>
        <dbReference type="EMBL" id="MDQ0419780.1"/>
    </source>
</evidence>
<accession>A0ABU0G365</accession>
<evidence type="ECO:0000256" key="1">
    <source>
        <dbReference type="SAM" id="MobiDB-lite"/>
    </source>
</evidence>
<name>A0ABU0G365_9HYPH</name>
<reference evidence="2 3" key="1">
    <citation type="submission" date="2023-07" db="EMBL/GenBank/DDBJ databases">
        <title>Genomic Encyclopedia of Type Strains, Phase IV (KMG-IV): sequencing the most valuable type-strain genomes for metagenomic binning, comparative biology and taxonomic classification.</title>
        <authorList>
            <person name="Goeker M."/>
        </authorList>
    </citation>
    <scope>NUCLEOTIDE SEQUENCE [LARGE SCALE GENOMIC DNA]</scope>
    <source>
        <strain evidence="2 3">DSM 1111</strain>
    </source>
</reference>